<name>A0A8S8ZV58_SORMA</name>
<accession>A0A8S8ZV58</accession>
<feature type="region of interest" description="Disordered" evidence="1">
    <location>
        <begin position="1"/>
        <end position="42"/>
    </location>
</feature>
<organism evidence="2 3">
    <name type="scientific">Sordaria macrospora</name>
    <dbReference type="NCBI Taxonomy" id="5147"/>
    <lineage>
        <taxon>Eukaryota</taxon>
        <taxon>Fungi</taxon>
        <taxon>Dikarya</taxon>
        <taxon>Ascomycota</taxon>
        <taxon>Pezizomycotina</taxon>
        <taxon>Sordariomycetes</taxon>
        <taxon>Sordariomycetidae</taxon>
        <taxon>Sordariales</taxon>
        <taxon>Sordariaceae</taxon>
        <taxon>Sordaria</taxon>
    </lineage>
</organism>
<dbReference type="AlphaFoldDB" id="A0A8S8ZV58"/>
<dbReference type="Proteomes" id="UP000433876">
    <property type="component" value="Unassembled WGS sequence"/>
</dbReference>
<sequence length="42" mass="4220">MQALPSATPAPVSDPVAPAPHRHQQQQPGQPPGALTPPSSAT</sequence>
<gene>
    <name evidence="2" type="ORF">SMACR_00824</name>
</gene>
<comment type="caution">
    <text evidence="2">The sequence shown here is derived from an EMBL/GenBank/DDBJ whole genome shotgun (WGS) entry which is preliminary data.</text>
</comment>
<evidence type="ECO:0000313" key="3">
    <source>
        <dbReference type="Proteomes" id="UP000433876"/>
    </source>
</evidence>
<proteinExistence type="predicted"/>
<protein>
    <submittedName>
        <fullName evidence="2">Uncharacterized protein</fullName>
    </submittedName>
</protein>
<reference evidence="2 3" key="1">
    <citation type="submission" date="2017-07" db="EMBL/GenBank/DDBJ databases">
        <title>Genome sequence of the Sordaria macrospora wild type strain R19027.</title>
        <authorList>
            <person name="Nowrousian M."/>
            <person name="Teichert I."/>
            <person name="Kueck U."/>
        </authorList>
    </citation>
    <scope>NUCLEOTIDE SEQUENCE [LARGE SCALE GENOMIC DNA]</scope>
    <source>
        <strain evidence="2 3">R19027</strain>
        <tissue evidence="2">Mycelium</tissue>
    </source>
</reference>
<feature type="compositionally biased region" description="Low complexity" evidence="1">
    <location>
        <begin position="1"/>
        <end position="16"/>
    </location>
</feature>
<dbReference type="EMBL" id="NMPR01000019">
    <property type="protein sequence ID" value="KAA8634694.1"/>
    <property type="molecule type" value="Genomic_DNA"/>
</dbReference>
<evidence type="ECO:0000313" key="2">
    <source>
        <dbReference type="EMBL" id="KAA8634694.1"/>
    </source>
</evidence>
<evidence type="ECO:0000256" key="1">
    <source>
        <dbReference type="SAM" id="MobiDB-lite"/>
    </source>
</evidence>